<evidence type="ECO:0000256" key="6">
    <source>
        <dbReference type="RuleBase" id="RU004355"/>
    </source>
</evidence>
<sequence length="466" mass="52889">MENRFPIRDVYTVSHLNQEIRSLVEANFPMIWVEGEISNLTRPRSGHVYFSLRDKSCQVRCVMFRMQNQHVDFTLEDGTEVLAKARASLYPQRGDFQLVVEYLEKAGEGALRQAFEILKRQLAIQGLFASSGKKSLPVIPKQIGIITSPSGAAIRDILAVLKQRFPSVPVLLYPVSVQGQQAIPDIARMLDLASQRSECDVLILTRGGGSLEDLWAFNEETVALAIYRCKIPVVSAVGHEIDFTIADLVADQRAPTPSAAPELVVPNQQEWQRKIAISTHRILSLTRRRLAERRQEIFWLEKRFVYPRRQLSDSMQRVDDLVHHLIQYMRSSSSLRMKRLIELVARLYRYEPSTKIQAHALSRRQLVQRLFFSVKQNFDAHAAHVAALERTINAMKPQRTLERGYAIVTKFPGNEIVCDVQSITEGDRVHAELAKGTLLCTVLQVEGNHPPSGSRLSNNRKGKHLT</sequence>
<gene>
    <name evidence="5" type="primary">xseA</name>
    <name evidence="9" type="ORF">BECKH772A_GA0070896_102073</name>
    <name evidence="10" type="ORF">BECKH772B_GA0070898_102123</name>
    <name evidence="11" type="ORF">BECKH772C_GA0070978_102083</name>
</gene>
<comment type="catalytic activity">
    <reaction evidence="5 6">
        <text>Exonucleolytic cleavage in either 5'- to 3'- or 3'- to 5'-direction to yield nucleoside 5'-phosphates.</text>
        <dbReference type="EC" id="3.1.11.6"/>
    </reaction>
</comment>
<dbReference type="HAMAP" id="MF_00378">
    <property type="entry name" value="Exonuc_7_L"/>
    <property type="match status" value="1"/>
</dbReference>
<evidence type="ECO:0000256" key="5">
    <source>
        <dbReference type="HAMAP-Rule" id="MF_00378"/>
    </source>
</evidence>
<dbReference type="NCBIfam" id="TIGR00237">
    <property type="entry name" value="xseA"/>
    <property type="match status" value="1"/>
</dbReference>
<feature type="domain" description="Exonuclease VII large subunit C-terminal" evidence="7">
    <location>
        <begin position="127"/>
        <end position="440"/>
    </location>
</feature>
<evidence type="ECO:0000259" key="8">
    <source>
        <dbReference type="Pfam" id="PF13742"/>
    </source>
</evidence>
<dbReference type="InterPro" id="IPR025824">
    <property type="entry name" value="OB-fold_nuc-bd_dom"/>
</dbReference>
<dbReference type="EC" id="3.1.11.6" evidence="5"/>
<dbReference type="InterPro" id="IPR020579">
    <property type="entry name" value="Exonuc_VII_lsu_C"/>
</dbReference>
<comment type="subcellular location">
    <subcellularLocation>
        <location evidence="5 6">Cytoplasm</location>
    </subcellularLocation>
</comment>
<dbReference type="AlphaFoldDB" id="A0A450V812"/>
<evidence type="ECO:0000313" key="10">
    <source>
        <dbReference type="EMBL" id="VFK00955.1"/>
    </source>
</evidence>
<keyword evidence="3 5" id="KW-0378">Hydrolase</keyword>
<comment type="similarity">
    <text evidence="5 6">Belongs to the XseA family.</text>
</comment>
<dbReference type="CDD" id="cd04489">
    <property type="entry name" value="ExoVII_LU_OBF"/>
    <property type="match status" value="1"/>
</dbReference>
<accession>A0A450V812</accession>
<protein>
    <recommendedName>
        <fullName evidence="5">Exodeoxyribonuclease 7 large subunit</fullName>
        <ecNumber evidence="5">3.1.11.6</ecNumber>
    </recommendedName>
    <alternativeName>
        <fullName evidence="5">Exodeoxyribonuclease VII large subunit</fullName>
        <shortName evidence="5">Exonuclease VII large subunit</shortName>
    </alternativeName>
</protein>
<dbReference type="GO" id="GO:0008855">
    <property type="term" value="F:exodeoxyribonuclease VII activity"/>
    <property type="evidence" value="ECO:0007669"/>
    <property type="project" value="UniProtKB-UniRule"/>
</dbReference>
<name>A0A450V812_9GAMM</name>
<dbReference type="GO" id="GO:0006308">
    <property type="term" value="P:DNA catabolic process"/>
    <property type="evidence" value="ECO:0007669"/>
    <property type="project" value="UniProtKB-UniRule"/>
</dbReference>
<dbReference type="PANTHER" id="PTHR30008:SF0">
    <property type="entry name" value="EXODEOXYRIBONUCLEASE 7 LARGE SUBUNIT"/>
    <property type="match status" value="1"/>
</dbReference>
<dbReference type="GO" id="GO:0003676">
    <property type="term" value="F:nucleic acid binding"/>
    <property type="evidence" value="ECO:0007669"/>
    <property type="project" value="InterPro"/>
</dbReference>
<evidence type="ECO:0000256" key="3">
    <source>
        <dbReference type="ARBA" id="ARBA00022801"/>
    </source>
</evidence>
<dbReference type="InterPro" id="IPR003753">
    <property type="entry name" value="Exonuc_VII_L"/>
</dbReference>
<dbReference type="GO" id="GO:0009318">
    <property type="term" value="C:exodeoxyribonuclease VII complex"/>
    <property type="evidence" value="ECO:0007669"/>
    <property type="project" value="UniProtKB-UniRule"/>
</dbReference>
<dbReference type="EMBL" id="CAADFI010000212">
    <property type="protein sequence ID" value="VFK00955.1"/>
    <property type="molecule type" value="Genomic_DNA"/>
</dbReference>
<dbReference type="PANTHER" id="PTHR30008">
    <property type="entry name" value="EXODEOXYRIBONUCLEASE 7 LARGE SUBUNIT"/>
    <property type="match status" value="1"/>
</dbReference>
<evidence type="ECO:0000313" key="11">
    <source>
        <dbReference type="EMBL" id="VFK04799.1"/>
    </source>
</evidence>
<organism evidence="10">
    <name type="scientific">Candidatus Kentrum eta</name>
    <dbReference type="NCBI Taxonomy" id="2126337"/>
    <lineage>
        <taxon>Bacteria</taxon>
        <taxon>Pseudomonadati</taxon>
        <taxon>Pseudomonadota</taxon>
        <taxon>Gammaproteobacteria</taxon>
        <taxon>Candidatus Kentrum</taxon>
    </lineage>
</organism>
<dbReference type="GO" id="GO:0005737">
    <property type="term" value="C:cytoplasm"/>
    <property type="evidence" value="ECO:0007669"/>
    <property type="project" value="UniProtKB-SubCell"/>
</dbReference>
<feature type="domain" description="OB-fold nucleic acid binding" evidence="8">
    <location>
        <begin position="11"/>
        <end position="103"/>
    </location>
</feature>
<evidence type="ECO:0000313" key="9">
    <source>
        <dbReference type="EMBL" id="VFK00922.1"/>
    </source>
</evidence>
<evidence type="ECO:0000259" key="7">
    <source>
        <dbReference type="Pfam" id="PF02601"/>
    </source>
</evidence>
<dbReference type="Pfam" id="PF13742">
    <property type="entry name" value="tRNA_anti_2"/>
    <property type="match status" value="1"/>
</dbReference>
<comment type="function">
    <text evidence="5">Bidirectionally degrades single-stranded DNA into large acid-insoluble oligonucleotides, which are then degraded further into small acid-soluble oligonucleotides.</text>
</comment>
<dbReference type="Pfam" id="PF02601">
    <property type="entry name" value="Exonuc_VII_L"/>
    <property type="match status" value="1"/>
</dbReference>
<keyword evidence="1 5" id="KW-0963">Cytoplasm</keyword>
<proteinExistence type="inferred from homology"/>
<reference evidence="10" key="1">
    <citation type="submission" date="2019-02" db="EMBL/GenBank/DDBJ databases">
        <authorList>
            <person name="Gruber-Vodicka R. H."/>
            <person name="Seah K. B. B."/>
        </authorList>
    </citation>
    <scope>NUCLEOTIDE SEQUENCE</scope>
    <source>
        <strain evidence="11">BECK_SA2B12</strain>
        <strain evidence="9">BECK_SA2B15</strain>
        <strain evidence="10">BECK_SA2B20</strain>
    </source>
</reference>
<keyword evidence="2 5" id="KW-0540">Nuclease</keyword>
<dbReference type="EMBL" id="CAADFJ010000208">
    <property type="protein sequence ID" value="VFK04799.1"/>
    <property type="molecule type" value="Genomic_DNA"/>
</dbReference>
<evidence type="ECO:0000256" key="4">
    <source>
        <dbReference type="ARBA" id="ARBA00022839"/>
    </source>
</evidence>
<comment type="subunit">
    <text evidence="5">Heterooligomer composed of large and small subunits.</text>
</comment>
<dbReference type="EMBL" id="CAADFG010000207">
    <property type="protein sequence ID" value="VFK00922.1"/>
    <property type="molecule type" value="Genomic_DNA"/>
</dbReference>
<keyword evidence="4 5" id="KW-0269">Exonuclease</keyword>
<evidence type="ECO:0000256" key="1">
    <source>
        <dbReference type="ARBA" id="ARBA00022490"/>
    </source>
</evidence>
<evidence type="ECO:0000256" key="2">
    <source>
        <dbReference type="ARBA" id="ARBA00022722"/>
    </source>
</evidence>